<keyword evidence="1" id="KW-0282">Flagellum</keyword>
<keyword evidence="1" id="KW-0966">Cell projection</keyword>
<dbReference type="Pfam" id="PF01917">
    <property type="entry name" value="Flagellin_arch-type"/>
    <property type="match status" value="1"/>
</dbReference>
<evidence type="ECO:0000313" key="1">
    <source>
        <dbReference type="EMBL" id="QZP36542.1"/>
    </source>
</evidence>
<dbReference type="AlphaFoldDB" id="A0A8T8W9K9"/>
<evidence type="ECO:0000313" key="2">
    <source>
        <dbReference type="Proteomes" id="UP000826254"/>
    </source>
</evidence>
<organism evidence="1 2">
    <name type="scientific">Halobaculum magnesiiphilum</name>
    <dbReference type="NCBI Taxonomy" id="1017351"/>
    <lineage>
        <taxon>Archaea</taxon>
        <taxon>Methanobacteriati</taxon>
        <taxon>Methanobacteriota</taxon>
        <taxon>Stenosarchaea group</taxon>
        <taxon>Halobacteria</taxon>
        <taxon>Halobacteriales</taxon>
        <taxon>Haloferacaceae</taxon>
        <taxon>Halobaculum</taxon>
    </lineage>
</organism>
<dbReference type="PANTHER" id="PTHR42200:SF2">
    <property type="entry name" value="ARCHAEAL FLAGELLA-RELATED PROTEIN F"/>
    <property type="match status" value="1"/>
</dbReference>
<dbReference type="Proteomes" id="UP000826254">
    <property type="component" value="Chromosome"/>
</dbReference>
<keyword evidence="2" id="KW-1185">Reference proteome</keyword>
<gene>
    <name evidence="1" type="ORF">K6T50_09450</name>
</gene>
<dbReference type="GO" id="GO:0005198">
    <property type="term" value="F:structural molecule activity"/>
    <property type="evidence" value="ECO:0007669"/>
    <property type="project" value="InterPro"/>
</dbReference>
<dbReference type="PANTHER" id="PTHR42200">
    <property type="entry name" value="ARCHAEAL FLAGELLA-RELATED PROTEIN F-RELATED"/>
    <property type="match status" value="1"/>
</dbReference>
<accession>A0A8T8W9K9</accession>
<keyword evidence="1" id="KW-0969">Cilium</keyword>
<dbReference type="GO" id="GO:0097588">
    <property type="term" value="P:archaeal or bacterial-type flagellum-dependent cell motility"/>
    <property type="evidence" value="ECO:0007669"/>
    <property type="project" value="InterPro"/>
</dbReference>
<protein>
    <submittedName>
        <fullName evidence="1">Flagellin</fullName>
    </submittedName>
</protein>
<dbReference type="RefSeq" id="WP_222606362.1">
    <property type="nucleotide sequence ID" value="NZ_CP081958.1"/>
</dbReference>
<proteinExistence type="predicted"/>
<dbReference type="EMBL" id="CP081958">
    <property type="protein sequence ID" value="QZP36542.1"/>
    <property type="molecule type" value="Genomic_DNA"/>
</dbReference>
<dbReference type="GeneID" id="67178366"/>
<dbReference type="KEGG" id="hmp:K6T50_09450"/>
<reference evidence="1 2" key="1">
    <citation type="journal article" date="2021" name="Int. J. Syst. Evol. Microbiol.">
        <title>Halobaculum halophilum sp. nov. and Halobaculum salinum sp. nov., isolated from salt lake and saline soil.</title>
        <authorList>
            <person name="Cui H.L."/>
            <person name="Shi X.W."/>
            <person name="Yin X.M."/>
            <person name="Yang X.Y."/>
            <person name="Hou J."/>
            <person name="Zhu L."/>
        </authorList>
    </citation>
    <scope>NUCLEOTIDE SEQUENCE [LARGE SCALE GENOMIC DNA]</scope>
    <source>
        <strain evidence="1 2">NBRC 109044</strain>
    </source>
</reference>
<name>A0A8T8W9K9_9EURY</name>
<dbReference type="InterPro" id="IPR002774">
    <property type="entry name" value="Flagellin_arc-type"/>
</dbReference>
<sequence length="146" mass="15115">MGLSVSASAGVVFLGVFLAVGIVYPAAANGFEQVSDARHDAADRALERANTGVDVTNATYYSGNDTVVVLADNDGTTTVGVNDATLLVDNEIPPEANVTRSVEGDAATALWLPGETARFEIEVGATAPNRTQVVVEHGVRDAIEVN</sequence>